<dbReference type="AlphaFoldDB" id="A0A846Y0F1"/>
<proteinExistence type="predicted"/>
<accession>A0A846Y0F1</accession>
<dbReference type="EMBL" id="JAAXOP010000005">
    <property type="protein sequence ID" value="NKY50758.1"/>
    <property type="molecule type" value="Genomic_DNA"/>
</dbReference>
<gene>
    <name evidence="1" type="ORF">HGA08_11100</name>
</gene>
<sequence>MAVRNGLLESPNDADHTGCLLLQVLAVVEDESRCRAATGLLLDRACRRWSGRSDCSHFPPVERWRAVEPGSLGGAESLPERLIAAAAAGQRPESAGLAQELQVAVVLHAGCPVVAIDTELPDSGTGALADSLRHALLLSMYGLREDDLSLAESVVNGCAGLGALQLVDRFTRWVPLPAPDGVPGAGARPLTAPQRIRVAAGTARGCADVAGPDPAVLRRG</sequence>
<reference evidence="1 2" key="1">
    <citation type="submission" date="2020-04" db="EMBL/GenBank/DDBJ databases">
        <title>MicrobeNet Type strains.</title>
        <authorList>
            <person name="Nicholson A.C."/>
        </authorList>
    </citation>
    <scope>NUCLEOTIDE SEQUENCE [LARGE SCALE GENOMIC DNA]</scope>
    <source>
        <strain evidence="1 2">JCM 12354</strain>
    </source>
</reference>
<evidence type="ECO:0000313" key="1">
    <source>
        <dbReference type="EMBL" id="NKY50758.1"/>
    </source>
</evidence>
<dbReference type="RefSeq" id="WP_067877739.1">
    <property type="nucleotide sequence ID" value="NZ_JAAXOP010000005.1"/>
</dbReference>
<organism evidence="1 2">
    <name type="scientific">Nocardia vermiculata</name>
    <dbReference type="NCBI Taxonomy" id="257274"/>
    <lineage>
        <taxon>Bacteria</taxon>
        <taxon>Bacillati</taxon>
        <taxon>Actinomycetota</taxon>
        <taxon>Actinomycetes</taxon>
        <taxon>Mycobacteriales</taxon>
        <taxon>Nocardiaceae</taxon>
        <taxon>Nocardia</taxon>
    </lineage>
</organism>
<name>A0A846Y0F1_9NOCA</name>
<protein>
    <submittedName>
        <fullName evidence="1">Uncharacterized protein</fullName>
    </submittedName>
</protein>
<keyword evidence="2" id="KW-1185">Reference proteome</keyword>
<comment type="caution">
    <text evidence="1">The sequence shown here is derived from an EMBL/GenBank/DDBJ whole genome shotgun (WGS) entry which is preliminary data.</text>
</comment>
<dbReference type="Proteomes" id="UP000565711">
    <property type="component" value="Unassembled WGS sequence"/>
</dbReference>
<evidence type="ECO:0000313" key="2">
    <source>
        <dbReference type="Proteomes" id="UP000565711"/>
    </source>
</evidence>